<feature type="region of interest" description="Disordered" evidence="1">
    <location>
        <begin position="344"/>
        <end position="382"/>
    </location>
</feature>
<name>A0A4Y9XX17_9APHY</name>
<proteinExistence type="predicted"/>
<organism evidence="2 3">
    <name type="scientific">Rhodofomes roseus</name>
    <dbReference type="NCBI Taxonomy" id="34475"/>
    <lineage>
        <taxon>Eukaryota</taxon>
        <taxon>Fungi</taxon>
        <taxon>Dikarya</taxon>
        <taxon>Basidiomycota</taxon>
        <taxon>Agaricomycotina</taxon>
        <taxon>Agaricomycetes</taxon>
        <taxon>Polyporales</taxon>
        <taxon>Rhodofomes</taxon>
    </lineage>
</organism>
<evidence type="ECO:0000256" key="1">
    <source>
        <dbReference type="SAM" id="MobiDB-lite"/>
    </source>
</evidence>
<dbReference type="GO" id="GO:0000981">
    <property type="term" value="F:DNA-binding transcription factor activity, RNA polymerase II-specific"/>
    <property type="evidence" value="ECO:0007669"/>
    <property type="project" value="InterPro"/>
</dbReference>
<accession>A0A4Y9XX17</accession>
<reference evidence="2 3" key="1">
    <citation type="submission" date="2019-01" db="EMBL/GenBank/DDBJ databases">
        <title>Genome sequencing of the rare red list fungi Fomitopsis rosea.</title>
        <authorList>
            <person name="Buettner E."/>
            <person name="Kellner H."/>
        </authorList>
    </citation>
    <scope>NUCLEOTIDE SEQUENCE [LARGE SCALE GENOMIC DNA]</scope>
    <source>
        <strain evidence="2 3">DSM 105464</strain>
    </source>
</reference>
<feature type="compositionally biased region" description="Basic and acidic residues" evidence="1">
    <location>
        <begin position="437"/>
        <end position="446"/>
    </location>
</feature>
<dbReference type="EMBL" id="SEKV01000790">
    <property type="protein sequence ID" value="TFY53681.1"/>
    <property type="molecule type" value="Genomic_DNA"/>
</dbReference>
<sequence length="480" mass="53861">GDSNNSLDFIFRLRKMVGTLSFGDFLSLQAAGLIGLPDYSPDHVDVHILDGLDRTFRSLVESPFDWHAIGNIAFHILSNDHFMQTLDAWIESQGGEVQLPPWVEEFREWQYPEEDSSGNAVPEKSLHRRLVSARLWDDKDEMNELESRWTSNGWMPVSIGEYLEVDANRQPEADLAEWLAAHPDVECFPRAWCTSEDGTHSVGNAEDFLDVEAQEDFNMQEDEQDEDAFDDLGEDVQSGAEILVEGSIGNDRWYLNSQGQFFMNNELYPKSNFGEERCLACKKMGFTECTREFSGSSCWNCRDRKVKCSVSGGVPGSKYAPIYSKCLGVGFDLEIHQFVRPRPVDAVNTPSSNTSALPPPSTTTEGSRSSRRNLPSHDEVADDDLPVVLNLLRRQLDVQPDASGSGAGPGPSTQQHSQQNVNLQILNALERINQRLDRMETEEISRPVRRSKKSRGKGKGKNSGKGKGRAQEDFDDDDYE</sequence>
<dbReference type="GO" id="GO:0008270">
    <property type="term" value="F:zinc ion binding"/>
    <property type="evidence" value="ECO:0007669"/>
    <property type="project" value="InterPro"/>
</dbReference>
<comment type="caution">
    <text evidence="2">The sequence shown here is derived from an EMBL/GenBank/DDBJ whole genome shotgun (WGS) entry which is preliminary data.</text>
</comment>
<evidence type="ECO:0000313" key="2">
    <source>
        <dbReference type="EMBL" id="TFY53681.1"/>
    </source>
</evidence>
<dbReference type="Proteomes" id="UP000298390">
    <property type="component" value="Unassembled WGS sequence"/>
</dbReference>
<dbReference type="AlphaFoldDB" id="A0A4Y9XX17"/>
<feature type="non-terminal residue" evidence="2">
    <location>
        <position position="1"/>
    </location>
</feature>
<feature type="compositionally biased region" description="Basic residues" evidence="1">
    <location>
        <begin position="447"/>
        <end position="468"/>
    </location>
</feature>
<dbReference type="CDD" id="cd00067">
    <property type="entry name" value="GAL4"/>
    <property type="match status" value="1"/>
</dbReference>
<protein>
    <submittedName>
        <fullName evidence="2">Uncharacterized protein</fullName>
    </submittedName>
</protein>
<feature type="region of interest" description="Disordered" evidence="1">
    <location>
        <begin position="437"/>
        <end position="480"/>
    </location>
</feature>
<feature type="region of interest" description="Disordered" evidence="1">
    <location>
        <begin position="399"/>
        <end position="418"/>
    </location>
</feature>
<evidence type="ECO:0000313" key="3">
    <source>
        <dbReference type="Proteomes" id="UP000298390"/>
    </source>
</evidence>
<dbReference type="InterPro" id="IPR001138">
    <property type="entry name" value="Zn2Cys6_DnaBD"/>
</dbReference>
<gene>
    <name evidence="2" type="ORF">EVJ58_g9316</name>
</gene>